<feature type="region of interest" description="Disordered" evidence="1">
    <location>
        <begin position="1"/>
        <end position="187"/>
    </location>
</feature>
<keyword evidence="4" id="KW-1185">Reference proteome</keyword>
<sequence length="326" mass="34599">MSVEVPASTTPTAEQNVEVQQEASTEESTVEAEVHEEQPQDNIEGGIESSGSAAADDTSYESVADEITRPQSSLQDGIATGGVIRQESQESLPSSVGTEYFDVLSSTEFQQGGTSGGGSVMKSQQRGATGEGSGTESHQGGANSGTESQQGGANSGTESQQGGANSGTESQQGGANSGTESQQGGANTYLGRSRQTWTGISNLSRCPVKHELPILMTLLGIAGIILLVSSLALDWKSLLCPNIHRYYLTAGIVTARLMFLGLFGAVLNSTYSMSPSFDPESRETYCDQEFYYFAYYTNFIIAGIVVLAFFIYTPTVNENTNDYERL</sequence>
<evidence type="ECO:0000256" key="1">
    <source>
        <dbReference type="SAM" id="MobiDB-lite"/>
    </source>
</evidence>
<organism evidence="3 4">
    <name type="scientific">Araneus ventricosus</name>
    <name type="common">Orbweaver spider</name>
    <name type="synonym">Epeira ventricosa</name>
    <dbReference type="NCBI Taxonomy" id="182803"/>
    <lineage>
        <taxon>Eukaryota</taxon>
        <taxon>Metazoa</taxon>
        <taxon>Ecdysozoa</taxon>
        <taxon>Arthropoda</taxon>
        <taxon>Chelicerata</taxon>
        <taxon>Arachnida</taxon>
        <taxon>Araneae</taxon>
        <taxon>Araneomorphae</taxon>
        <taxon>Entelegynae</taxon>
        <taxon>Araneoidea</taxon>
        <taxon>Araneidae</taxon>
        <taxon>Araneus</taxon>
    </lineage>
</organism>
<reference evidence="3 4" key="1">
    <citation type="journal article" date="2019" name="Sci. Rep.">
        <title>Orb-weaving spider Araneus ventricosus genome elucidates the spidroin gene catalogue.</title>
        <authorList>
            <person name="Kono N."/>
            <person name="Nakamura H."/>
            <person name="Ohtoshi R."/>
            <person name="Moran D.A.P."/>
            <person name="Shinohara A."/>
            <person name="Yoshida Y."/>
            <person name="Fujiwara M."/>
            <person name="Mori M."/>
            <person name="Tomita M."/>
            <person name="Arakawa K."/>
        </authorList>
    </citation>
    <scope>NUCLEOTIDE SEQUENCE [LARGE SCALE GENOMIC DNA]</scope>
</reference>
<keyword evidence="2" id="KW-1133">Transmembrane helix</keyword>
<keyword evidence="2" id="KW-0812">Transmembrane</keyword>
<name>A0A4Y2H0F9_ARAVE</name>
<feature type="transmembrane region" description="Helical" evidence="2">
    <location>
        <begin position="246"/>
        <end position="270"/>
    </location>
</feature>
<evidence type="ECO:0000256" key="2">
    <source>
        <dbReference type="SAM" id="Phobius"/>
    </source>
</evidence>
<proteinExistence type="predicted"/>
<feature type="transmembrane region" description="Helical" evidence="2">
    <location>
        <begin position="212"/>
        <end position="234"/>
    </location>
</feature>
<feature type="compositionally biased region" description="Polar residues" evidence="1">
    <location>
        <begin position="134"/>
        <end position="186"/>
    </location>
</feature>
<dbReference type="AlphaFoldDB" id="A0A4Y2H0F9"/>
<dbReference type="EMBL" id="BGPR01001643">
    <property type="protein sequence ID" value="GBM58621.1"/>
    <property type="molecule type" value="Genomic_DNA"/>
</dbReference>
<accession>A0A4Y2H0F9</accession>
<dbReference type="Proteomes" id="UP000499080">
    <property type="component" value="Unassembled WGS sequence"/>
</dbReference>
<keyword evidence="2" id="KW-0472">Membrane</keyword>
<protein>
    <recommendedName>
        <fullName evidence="5">MARVEL domain-containing protein</fullName>
    </recommendedName>
</protein>
<comment type="caution">
    <text evidence="3">The sequence shown here is derived from an EMBL/GenBank/DDBJ whole genome shotgun (WGS) entry which is preliminary data.</text>
</comment>
<feature type="transmembrane region" description="Helical" evidence="2">
    <location>
        <begin position="290"/>
        <end position="312"/>
    </location>
</feature>
<feature type="compositionally biased region" description="Polar residues" evidence="1">
    <location>
        <begin position="7"/>
        <end position="21"/>
    </location>
</feature>
<gene>
    <name evidence="3" type="ORF">AVEN_266744_1</name>
</gene>
<evidence type="ECO:0008006" key="5">
    <source>
        <dbReference type="Google" id="ProtNLM"/>
    </source>
</evidence>
<evidence type="ECO:0000313" key="4">
    <source>
        <dbReference type="Proteomes" id="UP000499080"/>
    </source>
</evidence>
<evidence type="ECO:0000313" key="3">
    <source>
        <dbReference type="EMBL" id="GBM58621.1"/>
    </source>
</evidence>